<sequence length="292" mass="33563">MSEYYWDKKVEYLRNTRWLYYNDDYLEFLVKGVWKIKGPVNIIDFGCGYGYLGLKLLPLLPEGSTYTGIDKGTELISKAKEIFQELPFTAEFIIGDIEEITVDQKYDIAMSHALLLHMSDSKQILKKMIDSVINKGRLICFESHWIASMSNYSLDGVDLSEIVQLGILQKLFEADSKGNGKDGNIGMQLPIIFSQLGLIDVECRVSDRVNFLDQNMDEEKKRILFHSLKEEGLGLEPGDRDKIIENLINRGLTEEEAQKQYEVEFSLSQKFGVESWFTYSPNMKVTFGTIKR</sequence>
<dbReference type="InterPro" id="IPR029063">
    <property type="entry name" value="SAM-dependent_MTases_sf"/>
</dbReference>
<dbReference type="PANTHER" id="PTHR43861:SF3">
    <property type="entry name" value="PUTATIVE (AFU_ORTHOLOGUE AFUA_2G14390)-RELATED"/>
    <property type="match status" value="1"/>
</dbReference>
<dbReference type="PANTHER" id="PTHR43861">
    <property type="entry name" value="TRANS-ACONITATE 2-METHYLTRANSFERASE-RELATED"/>
    <property type="match status" value="1"/>
</dbReference>
<dbReference type="Pfam" id="PF13847">
    <property type="entry name" value="Methyltransf_31"/>
    <property type="match status" value="1"/>
</dbReference>
<evidence type="ECO:0000259" key="2">
    <source>
        <dbReference type="Pfam" id="PF13847"/>
    </source>
</evidence>
<dbReference type="InterPro" id="IPR025714">
    <property type="entry name" value="Methyltranfer_dom"/>
</dbReference>
<accession>A0A7W3XUE6</accession>
<comment type="caution">
    <text evidence="3">The sequence shown here is derived from an EMBL/GenBank/DDBJ whole genome shotgun (WGS) entry which is preliminary data.</text>
</comment>
<dbReference type="Gene3D" id="3.40.50.150">
    <property type="entry name" value="Vaccinia Virus protein VP39"/>
    <property type="match status" value="1"/>
</dbReference>
<feature type="domain" description="Methyltransferase" evidence="2">
    <location>
        <begin position="40"/>
        <end position="145"/>
    </location>
</feature>
<keyword evidence="4" id="KW-1185">Reference proteome</keyword>
<dbReference type="GO" id="GO:0032259">
    <property type="term" value="P:methylation"/>
    <property type="evidence" value="ECO:0007669"/>
    <property type="project" value="UniProtKB-KW"/>
</dbReference>
<dbReference type="Proteomes" id="UP000567067">
    <property type="component" value="Unassembled WGS sequence"/>
</dbReference>
<dbReference type="Gene3D" id="1.10.150.350">
    <property type="match status" value="1"/>
</dbReference>
<evidence type="ECO:0000313" key="3">
    <source>
        <dbReference type="EMBL" id="MBA9088625.1"/>
    </source>
</evidence>
<dbReference type="GO" id="GO:0008168">
    <property type="term" value="F:methyltransferase activity"/>
    <property type="evidence" value="ECO:0007669"/>
    <property type="project" value="UniProtKB-KW"/>
</dbReference>
<keyword evidence="3" id="KW-0489">Methyltransferase</keyword>
<dbReference type="SUPFAM" id="SSF53335">
    <property type="entry name" value="S-adenosyl-L-methionine-dependent methyltransferases"/>
    <property type="match status" value="1"/>
</dbReference>
<dbReference type="EMBL" id="JACJIP010000059">
    <property type="protein sequence ID" value="MBA9088625.1"/>
    <property type="molecule type" value="Genomic_DNA"/>
</dbReference>
<keyword evidence="1 3" id="KW-0808">Transferase</keyword>
<name>A0A7W3XUE6_9BACL</name>
<evidence type="ECO:0000313" key="4">
    <source>
        <dbReference type="Proteomes" id="UP000567067"/>
    </source>
</evidence>
<organism evidence="3 4">
    <name type="scientific">Fontibacillus solani</name>
    <dbReference type="NCBI Taxonomy" id="1572857"/>
    <lineage>
        <taxon>Bacteria</taxon>
        <taxon>Bacillati</taxon>
        <taxon>Bacillota</taxon>
        <taxon>Bacilli</taxon>
        <taxon>Bacillales</taxon>
        <taxon>Paenibacillaceae</taxon>
        <taxon>Fontibacillus</taxon>
    </lineage>
</organism>
<dbReference type="CDD" id="cd02440">
    <property type="entry name" value="AdoMet_MTases"/>
    <property type="match status" value="1"/>
</dbReference>
<dbReference type="RefSeq" id="WP_182540333.1">
    <property type="nucleotide sequence ID" value="NZ_JACJIP010000059.1"/>
</dbReference>
<dbReference type="AlphaFoldDB" id="A0A7W3XUE6"/>
<gene>
    <name evidence="3" type="ORF">FHR92_005143</name>
</gene>
<proteinExistence type="predicted"/>
<evidence type="ECO:0000256" key="1">
    <source>
        <dbReference type="ARBA" id="ARBA00022679"/>
    </source>
</evidence>
<reference evidence="3 4" key="1">
    <citation type="submission" date="2020-08" db="EMBL/GenBank/DDBJ databases">
        <title>Genomic Encyclopedia of Type Strains, Phase III (KMG-III): the genomes of soil and plant-associated and newly described type strains.</title>
        <authorList>
            <person name="Whitman W."/>
        </authorList>
    </citation>
    <scope>NUCLEOTIDE SEQUENCE [LARGE SCALE GENOMIC DNA]</scope>
    <source>
        <strain evidence="3 4">CECT 8693</strain>
    </source>
</reference>
<protein>
    <submittedName>
        <fullName evidence="3">SAM-dependent methyltransferase</fullName>
    </submittedName>
</protein>